<evidence type="ECO:0000256" key="7">
    <source>
        <dbReference type="HAMAP-Rule" id="MF_01208"/>
    </source>
</evidence>
<dbReference type="InterPro" id="IPR004467">
    <property type="entry name" value="Or_phspho_trans_dom"/>
</dbReference>
<dbReference type="NCBIfam" id="TIGR00336">
    <property type="entry name" value="pyrE"/>
    <property type="match status" value="1"/>
</dbReference>
<dbReference type="GO" id="GO:0044205">
    <property type="term" value="P:'de novo' UMP biosynthetic process"/>
    <property type="evidence" value="ECO:0007669"/>
    <property type="project" value="UniProtKB-UniRule"/>
</dbReference>
<dbReference type="FunFam" id="3.40.50.2020:FF:000029">
    <property type="entry name" value="Orotate phosphoribosyltransferase"/>
    <property type="match status" value="1"/>
</dbReference>
<evidence type="ECO:0000259" key="8">
    <source>
        <dbReference type="Pfam" id="PF00156"/>
    </source>
</evidence>
<dbReference type="PANTHER" id="PTHR19278:SF9">
    <property type="entry name" value="URIDINE 5'-MONOPHOSPHATE SYNTHASE"/>
    <property type="match status" value="1"/>
</dbReference>
<comment type="similarity">
    <text evidence="7">Belongs to the purine/pyrimidine phosphoribosyltransferase family. PyrE subfamily.</text>
</comment>
<evidence type="ECO:0000313" key="10">
    <source>
        <dbReference type="Proteomes" id="UP000033725"/>
    </source>
</evidence>
<comment type="caution">
    <text evidence="9">The sequence shown here is derived from an EMBL/GenBank/DDBJ whole genome shotgun (WGS) entry which is preliminary data.</text>
</comment>
<gene>
    <name evidence="9" type="primary">pyrE_2</name>
    <name evidence="7" type="synonym">pyrE</name>
    <name evidence="9" type="ORF">RN51_02108</name>
</gene>
<dbReference type="Proteomes" id="UP000033725">
    <property type="component" value="Unassembled WGS sequence"/>
</dbReference>
<feature type="binding site" evidence="7">
    <location>
        <position position="125"/>
    </location>
    <ligand>
        <name>5-phospho-alpha-D-ribose 1-diphosphate</name>
        <dbReference type="ChEBI" id="CHEBI:58017"/>
        <note>ligand shared between dimeric partners</note>
    </ligand>
</feature>
<evidence type="ECO:0000256" key="2">
    <source>
        <dbReference type="ARBA" id="ARBA00011971"/>
    </source>
</evidence>
<dbReference type="SUPFAM" id="SSF53271">
    <property type="entry name" value="PRTase-like"/>
    <property type="match status" value="1"/>
</dbReference>
<dbReference type="InterPro" id="IPR023031">
    <property type="entry name" value="OPRT"/>
</dbReference>
<keyword evidence="6 7" id="KW-0665">Pyrimidine biosynthesis</keyword>
<comment type="catalytic activity">
    <reaction evidence="7">
        <text>orotidine 5'-phosphate + diphosphate = orotate + 5-phospho-alpha-D-ribose 1-diphosphate</text>
        <dbReference type="Rhea" id="RHEA:10380"/>
        <dbReference type="ChEBI" id="CHEBI:30839"/>
        <dbReference type="ChEBI" id="CHEBI:33019"/>
        <dbReference type="ChEBI" id="CHEBI:57538"/>
        <dbReference type="ChEBI" id="CHEBI:58017"/>
        <dbReference type="EC" id="2.4.2.10"/>
    </reaction>
</comment>
<dbReference type="GO" id="GO:0004588">
    <property type="term" value="F:orotate phosphoribosyltransferase activity"/>
    <property type="evidence" value="ECO:0007669"/>
    <property type="project" value="UniProtKB-UniRule"/>
</dbReference>
<feature type="binding site" description="in other chain" evidence="7">
    <location>
        <begin position="145"/>
        <end position="153"/>
    </location>
    <ligand>
        <name>5-phospho-alpha-D-ribose 1-diphosphate</name>
        <dbReference type="ChEBI" id="CHEBI:58017"/>
        <note>ligand shared between dimeric partners</note>
    </ligand>
</feature>
<dbReference type="GO" id="GO:0000287">
    <property type="term" value="F:magnesium ion binding"/>
    <property type="evidence" value="ECO:0007669"/>
    <property type="project" value="UniProtKB-UniRule"/>
</dbReference>
<comment type="function">
    <text evidence="7">Catalyzes the transfer of a ribosyl phosphate group from 5-phosphoribose 1-diphosphate to orotate, leading to the formation of orotidine monophosphate (OMP).</text>
</comment>
<dbReference type="HAMAP" id="MF_01208">
    <property type="entry name" value="PyrE"/>
    <property type="match status" value="1"/>
</dbReference>
<dbReference type="UniPathway" id="UPA00070">
    <property type="reaction ID" value="UER00119"/>
</dbReference>
<keyword evidence="4 7" id="KW-0808">Transferase</keyword>
<reference evidence="9 10" key="1">
    <citation type="submission" date="2015-02" db="EMBL/GenBank/DDBJ databases">
        <title>Draft genome sequences of ten Microbacterium spp. with emphasis on heavy metal contaminated environments.</title>
        <authorList>
            <person name="Corretto E."/>
        </authorList>
    </citation>
    <scope>NUCLEOTIDE SEQUENCE [LARGE SCALE GENOMIC DNA]</scope>
    <source>
        <strain evidence="9 10">BEL163</strain>
    </source>
</reference>
<dbReference type="Gene3D" id="3.40.50.2020">
    <property type="match status" value="1"/>
</dbReference>
<dbReference type="EMBL" id="JYIV01000026">
    <property type="protein sequence ID" value="KJL22228.1"/>
    <property type="molecule type" value="Genomic_DNA"/>
</dbReference>
<dbReference type="GO" id="GO:0019856">
    <property type="term" value="P:pyrimidine nucleobase biosynthetic process"/>
    <property type="evidence" value="ECO:0007669"/>
    <property type="project" value="TreeGrafter"/>
</dbReference>
<dbReference type="EC" id="2.4.2.10" evidence="2 7"/>
<evidence type="ECO:0000256" key="6">
    <source>
        <dbReference type="ARBA" id="ARBA00022975"/>
    </source>
</evidence>
<proteinExistence type="inferred from homology"/>
<accession>A0A0F0KMZ0</accession>
<keyword evidence="3 7" id="KW-0328">Glycosyltransferase</keyword>
<name>A0A0F0KMZ0_9MICO</name>
<evidence type="ECO:0000256" key="1">
    <source>
        <dbReference type="ARBA" id="ARBA00004889"/>
    </source>
</evidence>
<feature type="binding site" description="in other chain" evidence="7">
    <location>
        <position position="120"/>
    </location>
    <ligand>
        <name>5-phospho-alpha-D-ribose 1-diphosphate</name>
        <dbReference type="ChEBI" id="CHEBI:58017"/>
        <note>ligand shared between dimeric partners</note>
    </ligand>
</feature>
<dbReference type="AlphaFoldDB" id="A0A0F0KMZ0"/>
<protein>
    <recommendedName>
        <fullName evidence="2 7">Orotate phosphoribosyltransferase</fullName>
        <shortName evidence="7">OPRT</shortName>
        <shortName evidence="7">OPRTase</shortName>
        <ecNumber evidence="2 7">2.4.2.10</ecNumber>
    </recommendedName>
</protein>
<feature type="binding site" evidence="7">
    <location>
        <position position="177"/>
    </location>
    <ligand>
        <name>orotate</name>
        <dbReference type="ChEBI" id="CHEBI:30839"/>
    </ligand>
</feature>
<dbReference type="PATRIC" id="fig|82380.10.peg.2119"/>
<dbReference type="CDD" id="cd06223">
    <property type="entry name" value="PRTases_typeI"/>
    <property type="match status" value="1"/>
</dbReference>
<comment type="pathway">
    <text evidence="1 7">Pyrimidine metabolism; UMP biosynthesis via de novo pathway; UMP from orotate: step 1/2.</text>
</comment>
<comment type="cofactor">
    <cofactor evidence="7">
        <name>Mg(2+)</name>
        <dbReference type="ChEBI" id="CHEBI:18420"/>
    </cofactor>
</comment>
<feature type="binding site" evidence="7">
    <location>
        <position position="123"/>
    </location>
    <ligand>
        <name>5-phospho-alpha-D-ribose 1-diphosphate</name>
        <dbReference type="ChEBI" id="CHEBI:58017"/>
        <note>ligand shared between dimeric partners</note>
    </ligand>
</feature>
<evidence type="ECO:0000256" key="5">
    <source>
        <dbReference type="ARBA" id="ARBA00022842"/>
    </source>
</evidence>
<sequence length="206" mass="21740">MHPAQPHASARAPVPPTLDAVTALDADRQTLLDLIKDEAVFHGDFTLSSGKQATYYVDMRKLTLDHRAAPAIGRIMLDLIGDLDVVAVGGLTLGADPIANSVLHASVAAGTPLDAFVVRKEPKDHGRGRQIEGADVKGKRVVVLEDTSTTGQSALKAVEALRKEGAEIVAVAVIVDRKTGAQAAIEAEGLEWRAAFDLDDLGLDPQ</sequence>
<organism evidence="9 10">
    <name type="scientific">Microbacterium oxydans</name>
    <dbReference type="NCBI Taxonomy" id="82380"/>
    <lineage>
        <taxon>Bacteria</taxon>
        <taxon>Bacillati</taxon>
        <taxon>Actinomycetota</taxon>
        <taxon>Actinomycetes</taxon>
        <taxon>Micrococcales</taxon>
        <taxon>Microbacteriaceae</taxon>
        <taxon>Microbacterium</taxon>
    </lineage>
</organism>
<comment type="caution">
    <text evidence="7">Lacks conserved residue(s) required for the propagation of feature annotation.</text>
</comment>
<dbReference type="PANTHER" id="PTHR19278">
    <property type="entry name" value="OROTATE PHOSPHORIBOSYLTRANSFERASE"/>
    <property type="match status" value="1"/>
</dbReference>
<evidence type="ECO:0000256" key="4">
    <source>
        <dbReference type="ARBA" id="ARBA00022679"/>
    </source>
</evidence>
<dbReference type="InterPro" id="IPR029057">
    <property type="entry name" value="PRTase-like"/>
</dbReference>
<keyword evidence="5 7" id="KW-0460">Magnesium</keyword>
<dbReference type="Pfam" id="PF00156">
    <property type="entry name" value="Pribosyltran"/>
    <property type="match status" value="1"/>
</dbReference>
<feature type="domain" description="Phosphoribosyltransferase" evidence="8">
    <location>
        <begin position="87"/>
        <end position="181"/>
    </location>
</feature>
<feature type="binding site" evidence="7">
    <location>
        <position position="119"/>
    </location>
    <ligand>
        <name>5-phospho-alpha-D-ribose 1-diphosphate</name>
        <dbReference type="ChEBI" id="CHEBI:58017"/>
        <note>ligand shared between dimeric partners</note>
    </ligand>
</feature>
<comment type="subunit">
    <text evidence="7">Homodimer.</text>
</comment>
<feature type="binding site" evidence="7">
    <location>
        <position position="149"/>
    </location>
    <ligand>
        <name>orotate</name>
        <dbReference type="ChEBI" id="CHEBI:30839"/>
    </ligand>
</feature>
<evidence type="ECO:0000313" key="9">
    <source>
        <dbReference type="EMBL" id="KJL22228.1"/>
    </source>
</evidence>
<dbReference type="InterPro" id="IPR000836">
    <property type="entry name" value="PRTase_dom"/>
</dbReference>
<evidence type="ECO:0000256" key="3">
    <source>
        <dbReference type="ARBA" id="ARBA00022676"/>
    </source>
</evidence>